<keyword evidence="2" id="KW-1185">Reference proteome</keyword>
<name>A0A314LGC7_NICAT</name>
<evidence type="ECO:0000313" key="1">
    <source>
        <dbReference type="EMBL" id="OIT40612.1"/>
    </source>
</evidence>
<evidence type="ECO:0008006" key="3">
    <source>
        <dbReference type="Google" id="ProtNLM"/>
    </source>
</evidence>
<dbReference type="InterPro" id="IPR029071">
    <property type="entry name" value="Ubiquitin-like_domsf"/>
</dbReference>
<gene>
    <name evidence="1" type="ORF">A4A49_22931</name>
</gene>
<reference evidence="1" key="1">
    <citation type="submission" date="2016-11" db="EMBL/GenBank/DDBJ databases">
        <title>The genome of Nicotiana attenuata.</title>
        <authorList>
            <person name="Xu S."/>
            <person name="Brockmoeller T."/>
            <person name="Gaquerel E."/>
            <person name="Navarro A."/>
            <person name="Kuhl H."/>
            <person name="Gase K."/>
            <person name="Ling Z."/>
            <person name="Zhou W."/>
            <person name="Kreitzer C."/>
            <person name="Stanke M."/>
            <person name="Tang H."/>
            <person name="Lyons E."/>
            <person name="Pandey P."/>
            <person name="Pandey S.P."/>
            <person name="Timmermann B."/>
            <person name="Baldwin I.T."/>
        </authorList>
    </citation>
    <scope>NUCLEOTIDE SEQUENCE [LARGE SCALE GENOMIC DNA]</scope>
    <source>
        <strain evidence="1">UT</strain>
    </source>
</reference>
<dbReference type="AlphaFoldDB" id="A0A314LGC7"/>
<dbReference type="Gramene" id="OIT40612">
    <property type="protein sequence ID" value="OIT40612"/>
    <property type="gene ID" value="A4A49_22931"/>
</dbReference>
<dbReference type="Proteomes" id="UP000187609">
    <property type="component" value="Unassembled WGS sequence"/>
</dbReference>
<dbReference type="SMR" id="A0A314LGC7"/>
<sequence length="112" mass="12893">MNLSLYIMWKHNSYEQLIMQFSIATQLVCHVAMAEPQKLKIKVESETSEFNVKIKETDKVGDLLEIIKVNWGDDCSYKLEHYSIEMKTDQPLSAYNLRDGSVVKVTCFADSP</sequence>
<protein>
    <recommendedName>
        <fullName evidence="3">Ubiquitin-like domain-containing protein</fullName>
    </recommendedName>
</protein>
<dbReference type="Gene3D" id="3.10.20.90">
    <property type="entry name" value="Phosphatidylinositol 3-kinase Catalytic Subunit, Chain A, domain 1"/>
    <property type="match status" value="1"/>
</dbReference>
<comment type="caution">
    <text evidence="1">The sequence shown here is derived from an EMBL/GenBank/DDBJ whole genome shotgun (WGS) entry which is preliminary data.</text>
</comment>
<organism evidence="1 2">
    <name type="scientific">Nicotiana attenuata</name>
    <name type="common">Coyote tobacco</name>
    <dbReference type="NCBI Taxonomy" id="49451"/>
    <lineage>
        <taxon>Eukaryota</taxon>
        <taxon>Viridiplantae</taxon>
        <taxon>Streptophyta</taxon>
        <taxon>Embryophyta</taxon>
        <taxon>Tracheophyta</taxon>
        <taxon>Spermatophyta</taxon>
        <taxon>Magnoliopsida</taxon>
        <taxon>eudicotyledons</taxon>
        <taxon>Gunneridae</taxon>
        <taxon>Pentapetalae</taxon>
        <taxon>asterids</taxon>
        <taxon>lamiids</taxon>
        <taxon>Solanales</taxon>
        <taxon>Solanaceae</taxon>
        <taxon>Nicotianoideae</taxon>
        <taxon>Nicotianeae</taxon>
        <taxon>Nicotiana</taxon>
    </lineage>
</organism>
<dbReference type="EMBL" id="MJEQ01000012">
    <property type="protein sequence ID" value="OIT40612.1"/>
    <property type="molecule type" value="Genomic_DNA"/>
</dbReference>
<accession>A0A314LGC7</accession>
<evidence type="ECO:0000313" key="2">
    <source>
        <dbReference type="Proteomes" id="UP000187609"/>
    </source>
</evidence>
<proteinExistence type="predicted"/>
<dbReference type="SUPFAM" id="SSF54236">
    <property type="entry name" value="Ubiquitin-like"/>
    <property type="match status" value="1"/>
</dbReference>